<name>A0A7Y9XWC9_9SPHN</name>
<keyword evidence="2" id="KW-1185">Reference proteome</keyword>
<sequence>MAAFGIVGDKAERPDGGAIRTHGQSLLLEILHSWCGEFQELAGCPFTNTGAPGMNMMGTVIIGEFQFPYPDNVRFAPPFRKSEIQMPISKADILQVQGRLFA</sequence>
<gene>
    <name evidence="1" type="ORF">FHS75_002133</name>
</gene>
<accession>A0A7Y9XWC9</accession>
<comment type="caution">
    <text evidence="1">The sequence shown here is derived from an EMBL/GenBank/DDBJ whole genome shotgun (WGS) entry which is preliminary data.</text>
</comment>
<dbReference type="Proteomes" id="UP000522081">
    <property type="component" value="Unassembled WGS sequence"/>
</dbReference>
<protein>
    <submittedName>
        <fullName evidence="1">Uncharacterized protein</fullName>
    </submittedName>
</protein>
<evidence type="ECO:0000313" key="1">
    <source>
        <dbReference type="EMBL" id="NYH95804.1"/>
    </source>
</evidence>
<dbReference type="AlphaFoldDB" id="A0A7Y9XWC9"/>
<proteinExistence type="predicted"/>
<reference evidence="1 2" key="1">
    <citation type="submission" date="2020-07" db="EMBL/GenBank/DDBJ databases">
        <title>Genomic Encyclopedia of Type Strains, Phase IV (KMG-IV): sequencing the most valuable type-strain genomes for metagenomic binning, comparative biology and taxonomic classification.</title>
        <authorList>
            <person name="Goeker M."/>
        </authorList>
    </citation>
    <scope>NUCLEOTIDE SEQUENCE [LARGE SCALE GENOMIC DNA]</scope>
    <source>
        <strain evidence="1 2">DSM 29043</strain>
    </source>
</reference>
<dbReference type="EMBL" id="JACBZF010000003">
    <property type="protein sequence ID" value="NYH95804.1"/>
    <property type="molecule type" value="Genomic_DNA"/>
</dbReference>
<evidence type="ECO:0000313" key="2">
    <source>
        <dbReference type="Proteomes" id="UP000522081"/>
    </source>
</evidence>
<organism evidence="1 2">
    <name type="scientific">Novosphingobium marinum</name>
    <dbReference type="NCBI Taxonomy" id="1514948"/>
    <lineage>
        <taxon>Bacteria</taxon>
        <taxon>Pseudomonadati</taxon>
        <taxon>Pseudomonadota</taxon>
        <taxon>Alphaproteobacteria</taxon>
        <taxon>Sphingomonadales</taxon>
        <taxon>Sphingomonadaceae</taxon>
        <taxon>Novosphingobium</taxon>
    </lineage>
</organism>